<protein>
    <submittedName>
        <fullName evidence="1">Uncharacterized protein</fullName>
    </submittedName>
</protein>
<name>A0A5J4SRW3_9ZZZZ</name>
<proteinExistence type="predicted"/>
<reference evidence="1" key="1">
    <citation type="submission" date="2019-03" db="EMBL/GenBank/DDBJ databases">
        <title>Single cell metagenomics reveals metabolic interactions within the superorganism composed of flagellate Streblomastix strix and complex community of Bacteroidetes bacteria on its surface.</title>
        <authorList>
            <person name="Treitli S.C."/>
            <person name="Kolisko M."/>
            <person name="Husnik F."/>
            <person name="Keeling P."/>
            <person name="Hampl V."/>
        </authorList>
    </citation>
    <scope>NUCLEOTIDE SEQUENCE</scope>
    <source>
        <strain evidence="1">STM</strain>
    </source>
</reference>
<evidence type="ECO:0000313" key="1">
    <source>
        <dbReference type="EMBL" id="KAA6348063.1"/>
    </source>
</evidence>
<dbReference type="EMBL" id="SNRY01000078">
    <property type="protein sequence ID" value="KAA6348063.1"/>
    <property type="molecule type" value="Genomic_DNA"/>
</dbReference>
<accession>A0A5J4SRW3</accession>
<organism evidence="1">
    <name type="scientific">termite gut metagenome</name>
    <dbReference type="NCBI Taxonomy" id="433724"/>
    <lineage>
        <taxon>unclassified sequences</taxon>
        <taxon>metagenomes</taxon>
        <taxon>organismal metagenomes</taxon>
    </lineage>
</organism>
<gene>
    <name evidence="1" type="ORF">EZS27_004515</name>
</gene>
<comment type="caution">
    <text evidence="1">The sequence shown here is derived from an EMBL/GenBank/DDBJ whole genome shotgun (WGS) entry which is preliminary data.</text>
</comment>
<dbReference type="AlphaFoldDB" id="A0A5J4SRW3"/>
<sequence>MKKAVYKMSVDAGRNGTLYGLFVAEKAFVNYMIENKVEVYFGEVLGKHSEIQGSLGPSDIKMVSDDPEFVKAIQDKKAECGYNPLEQATYEWEDGQEGTVGEYINYKLNGIKPE</sequence>